<gene>
    <name evidence="1" type="ORF">H2200_005738</name>
</gene>
<name>A0AA38X9T5_9EURO</name>
<keyword evidence="2" id="KW-1185">Reference proteome</keyword>
<sequence>MADAQMIRPRNLFDLPNEILLNLVENLVDEQQPTKQTLSSFRQTCKHASRLAEQTWWRHIQLRSHRHYETLVFLLNGNELPLAHIQELEIVPVAEQAETITYRHKDRFISLCRDLRCLTVDTGFEWACRSAMLYELRLPAHRFPELRECELSFSESRECCRASFMNILEAPKLITLTLDTIDLRGPPEGTLSDRASPLKILKLRNCAVDDSSITVVLRKPSALKVLEFGLAEPDMRQFMWSTRADQELRVFDKLPSGIERIKIHAGGGYEMAELAGVLLDSHSCGLGLPISVRHLEFSTRSYHQRPFDKEDQIADDELHRGITRLMAESFLVKLDYTQRHYTPEEDRRHRELKTSDDLIWDRRLIAERKTGNEVTDTFDHESKDYTLEEVLVRPVAAEPLGSWAD</sequence>
<reference evidence="1" key="1">
    <citation type="submission" date="2022-10" db="EMBL/GenBank/DDBJ databases">
        <title>Culturing micro-colonial fungi from biological soil crusts in the Mojave desert and describing Neophaeococcomyces mojavensis, and introducing the new genera and species Taxawa tesnikishii.</title>
        <authorList>
            <person name="Kurbessoian T."/>
            <person name="Stajich J.E."/>
        </authorList>
    </citation>
    <scope>NUCLEOTIDE SEQUENCE</scope>
    <source>
        <strain evidence="1">TK_41</strain>
    </source>
</reference>
<dbReference type="EMBL" id="JAPDRK010000008">
    <property type="protein sequence ID" value="KAJ9609411.1"/>
    <property type="molecule type" value="Genomic_DNA"/>
</dbReference>
<organism evidence="1 2">
    <name type="scientific">Cladophialophora chaetospira</name>
    <dbReference type="NCBI Taxonomy" id="386627"/>
    <lineage>
        <taxon>Eukaryota</taxon>
        <taxon>Fungi</taxon>
        <taxon>Dikarya</taxon>
        <taxon>Ascomycota</taxon>
        <taxon>Pezizomycotina</taxon>
        <taxon>Eurotiomycetes</taxon>
        <taxon>Chaetothyriomycetidae</taxon>
        <taxon>Chaetothyriales</taxon>
        <taxon>Herpotrichiellaceae</taxon>
        <taxon>Cladophialophora</taxon>
    </lineage>
</organism>
<accession>A0AA38X9T5</accession>
<evidence type="ECO:0000313" key="1">
    <source>
        <dbReference type="EMBL" id="KAJ9609411.1"/>
    </source>
</evidence>
<comment type="caution">
    <text evidence="1">The sequence shown here is derived from an EMBL/GenBank/DDBJ whole genome shotgun (WGS) entry which is preliminary data.</text>
</comment>
<evidence type="ECO:0008006" key="3">
    <source>
        <dbReference type="Google" id="ProtNLM"/>
    </source>
</evidence>
<protein>
    <recommendedName>
        <fullName evidence="3">F-box domain-containing protein</fullName>
    </recommendedName>
</protein>
<dbReference type="Proteomes" id="UP001172673">
    <property type="component" value="Unassembled WGS sequence"/>
</dbReference>
<evidence type="ECO:0000313" key="2">
    <source>
        <dbReference type="Proteomes" id="UP001172673"/>
    </source>
</evidence>
<dbReference type="AlphaFoldDB" id="A0AA38X9T5"/>
<proteinExistence type="predicted"/>